<dbReference type="AlphaFoldDB" id="A0A9D4FV77"/>
<comment type="caution">
    <text evidence="1">The sequence shown here is derived from an EMBL/GenBank/DDBJ whole genome shotgun (WGS) entry which is preliminary data.</text>
</comment>
<organism evidence="1 2">
    <name type="scientific">Dreissena polymorpha</name>
    <name type="common">Zebra mussel</name>
    <name type="synonym">Mytilus polymorpha</name>
    <dbReference type="NCBI Taxonomy" id="45954"/>
    <lineage>
        <taxon>Eukaryota</taxon>
        <taxon>Metazoa</taxon>
        <taxon>Spiralia</taxon>
        <taxon>Lophotrochozoa</taxon>
        <taxon>Mollusca</taxon>
        <taxon>Bivalvia</taxon>
        <taxon>Autobranchia</taxon>
        <taxon>Heteroconchia</taxon>
        <taxon>Euheterodonta</taxon>
        <taxon>Imparidentia</taxon>
        <taxon>Neoheterodontei</taxon>
        <taxon>Myida</taxon>
        <taxon>Dreissenoidea</taxon>
        <taxon>Dreissenidae</taxon>
        <taxon>Dreissena</taxon>
    </lineage>
</organism>
<reference evidence="1" key="1">
    <citation type="journal article" date="2019" name="bioRxiv">
        <title>The Genome of the Zebra Mussel, Dreissena polymorpha: A Resource for Invasive Species Research.</title>
        <authorList>
            <person name="McCartney M.A."/>
            <person name="Auch B."/>
            <person name="Kono T."/>
            <person name="Mallez S."/>
            <person name="Zhang Y."/>
            <person name="Obille A."/>
            <person name="Becker A."/>
            <person name="Abrahante J.E."/>
            <person name="Garbe J."/>
            <person name="Badalamenti J.P."/>
            <person name="Herman A."/>
            <person name="Mangelson H."/>
            <person name="Liachko I."/>
            <person name="Sullivan S."/>
            <person name="Sone E.D."/>
            <person name="Koren S."/>
            <person name="Silverstein K.A.T."/>
            <person name="Beckman K.B."/>
            <person name="Gohl D.M."/>
        </authorList>
    </citation>
    <scope>NUCLEOTIDE SEQUENCE</scope>
    <source>
        <strain evidence="1">Duluth1</strain>
        <tissue evidence="1">Whole animal</tissue>
    </source>
</reference>
<proteinExistence type="predicted"/>
<accession>A0A9D4FV77</accession>
<dbReference type="EMBL" id="JAIWYP010000007">
    <property type="protein sequence ID" value="KAH3802532.1"/>
    <property type="molecule type" value="Genomic_DNA"/>
</dbReference>
<keyword evidence="2" id="KW-1185">Reference proteome</keyword>
<evidence type="ECO:0000313" key="1">
    <source>
        <dbReference type="EMBL" id="KAH3802532.1"/>
    </source>
</evidence>
<gene>
    <name evidence="1" type="ORF">DPMN_156210</name>
</gene>
<name>A0A9D4FV77_DREPO</name>
<sequence length="51" mass="5797">MNTHVSEIFIQVRQKETELTVSVSQSSIDVDTNTALRSYFRRSVEASHDLA</sequence>
<reference evidence="1" key="2">
    <citation type="submission" date="2020-11" db="EMBL/GenBank/DDBJ databases">
        <authorList>
            <person name="McCartney M.A."/>
            <person name="Auch B."/>
            <person name="Kono T."/>
            <person name="Mallez S."/>
            <person name="Becker A."/>
            <person name="Gohl D.M."/>
            <person name="Silverstein K.A.T."/>
            <person name="Koren S."/>
            <person name="Bechman K.B."/>
            <person name="Herman A."/>
            <person name="Abrahante J.E."/>
            <person name="Garbe J."/>
        </authorList>
    </citation>
    <scope>NUCLEOTIDE SEQUENCE</scope>
    <source>
        <strain evidence="1">Duluth1</strain>
        <tissue evidence="1">Whole animal</tissue>
    </source>
</reference>
<evidence type="ECO:0000313" key="2">
    <source>
        <dbReference type="Proteomes" id="UP000828390"/>
    </source>
</evidence>
<protein>
    <submittedName>
        <fullName evidence="1">Uncharacterized protein</fullName>
    </submittedName>
</protein>
<dbReference type="Proteomes" id="UP000828390">
    <property type="component" value="Unassembled WGS sequence"/>
</dbReference>